<reference evidence="3 4" key="1">
    <citation type="submission" date="2013-10" db="EMBL/GenBank/DDBJ databases">
        <authorList>
            <person name="Wang G."/>
            <person name="Zhuang W."/>
        </authorList>
    </citation>
    <scope>NUCLEOTIDE SEQUENCE [LARGE SCALE GENOMIC DNA]</scope>
    <source>
        <strain evidence="3 4">DSM 20118</strain>
    </source>
</reference>
<feature type="transmembrane region" description="Helical" evidence="2">
    <location>
        <begin position="31"/>
        <end position="54"/>
    </location>
</feature>
<dbReference type="AlphaFoldDB" id="A0A0A0B8N8"/>
<dbReference type="STRING" id="1408250.Q760_18400"/>
<feature type="compositionally biased region" description="Pro residues" evidence="1">
    <location>
        <begin position="68"/>
        <end position="84"/>
    </location>
</feature>
<gene>
    <name evidence="3" type="ORF">Q760_18400</name>
</gene>
<keyword evidence="2" id="KW-0472">Membrane</keyword>
<keyword evidence="2" id="KW-1133">Transmembrane helix</keyword>
<evidence type="ECO:0000313" key="4">
    <source>
        <dbReference type="Proteomes" id="UP000029833"/>
    </source>
</evidence>
<name>A0A0A0B8N8_9CELL</name>
<keyword evidence="4" id="KW-1185">Reference proteome</keyword>
<feature type="region of interest" description="Disordered" evidence="1">
    <location>
        <begin position="64"/>
        <end position="84"/>
    </location>
</feature>
<keyword evidence="2" id="KW-0812">Transmembrane</keyword>
<accession>A0A0A0B8N8</accession>
<dbReference type="EMBL" id="AXNT01000094">
    <property type="protein sequence ID" value="KGM01606.1"/>
    <property type="molecule type" value="Genomic_DNA"/>
</dbReference>
<sequence length="84" mass="8902">MVGRRGPPVADPGGATGRYGDRMMFGGPLEYLLVGVLAYAVPILVCAFFVYWVVRKAVRDGMQDAGFPRPPAAAPQDGPEPPQG</sequence>
<evidence type="ECO:0000256" key="2">
    <source>
        <dbReference type="SAM" id="Phobius"/>
    </source>
</evidence>
<proteinExistence type="predicted"/>
<comment type="caution">
    <text evidence="3">The sequence shown here is derived from an EMBL/GenBank/DDBJ whole genome shotgun (WGS) entry which is preliminary data.</text>
</comment>
<evidence type="ECO:0000313" key="3">
    <source>
        <dbReference type="EMBL" id="KGM01606.1"/>
    </source>
</evidence>
<dbReference type="Proteomes" id="UP000029833">
    <property type="component" value="Unassembled WGS sequence"/>
</dbReference>
<protein>
    <submittedName>
        <fullName evidence="3">Uncharacterized protein</fullName>
    </submittedName>
</protein>
<organism evidence="3 4">
    <name type="scientific">Cellulomonas cellasea DSM 20118</name>
    <dbReference type="NCBI Taxonomy" id="1408250"/>
    <lineage>
        <taxon>Bacteria</taxon>
        <taxon>Bacillati</taxon>
        <taxon>Actinomycetota</taxon>
        <taxon>Actinomycetes</taxon>
        <taxon>Micrococcales</taxon>
        <taxon>Cellulomonadaceae</taxon>
        <taxon>Cellulomonas</taxon>
    </lineage>
</organism>
<evidence type="ECO:0000256" key="1">
    <source>
        <dbReference type="SAM" id="MobiDB-lite"/>
    </source>
</evidence>